<dbReference type="InterPro" id="IPR012947">
    <property type="entry name" value="tRNA_SAD"/>
</dbReference>
<dbReference type="InterPro" id="IPR033728">
    <property type="entry name" value="ThrRS_core"/>
</dbReference>
<evidence type="ECO:0000313" key="15">
    <source>
        <dbReference type="EMBL" id="PPE06920.1"/>
    </source>
</evidence>
<dbReference type="InterPro" id="IPR004154">
    <property type="entry name" value="Anticodon-bd"/>
</dbReference>
<dbReference type="EMBL" id="PHHC01000013">
    <property type="protein sequence ID" value="PPE06920.1"/>
    <property type="molecule type" value="Genomic_DNA"/>
</dbReference>
<dbReference type="NCBIfam" id="TIGR00418">
    <property type="entry name" value="thrS"/>
    <property type="match status" value="1"/>
</dbReference>
<proteinExistence type="inferred from homology"/>
<dbReference type="GO" id="GO:0006435">
    <property type="term" value="P:threonyl-tRNA aminoacylation"/>
    <property type="evidence" value="ECO:0007669"/>
    <property type="project" value="UniProtKB-UniRule"/>
</dbReference>
<protein>
    <recommendedName>
        <fullName evidence="13">Threonine--tRNA ligase</fullName>
        <ecNumber evidence="13">6.1.1.3</ecNumber>
    </recommendedName>
    <alternativeName>
        <fullName evidence="13">Threonyl-tRNA synthetase</fullName>
        <shortName evidence="13">ThrRS</shortName>
    </alternativeName>
</protein>
<dbReference type="Gene3D" id="3.40.50.800">
    <property type="entry name" value="Anticodon-binding domain"/>
    <property type="match status" value="1"/>
</dbReference>
<feature type="binding site" evidence="13">
    <location>
        <position position="488"/>
    </location>
    <ligand>
        <name>Zn(2+)</name>
        <dbReference type="ChEBI" id="CHEBI:29105"/>
        <note>catalytic</note>
    </ligand>
</feature>
<keyword evidence="8 13" id="KW-0067">ATP-binding</keyword>
<keyword evidence="7 13" id="KW-0862">Zinc</keyword>
<comment type="caution">
    <text evidence="13">Lacks conserved residue(s) required for the propagation of feature annotation.</text>
</comment>
<keyword evidence="5 13" id="KW-0479">Metal-binding</keyword>
<dbReference type="SUPFAM" id="SSF52954">
    <property type="entry name" value="Class II aaRS ABD-related"/>
    <property type="match status" value="1"/>
</dbReference>
<comment type="catalytic activity">
    <reaction evidence="12 13">
        <text>tRNA(Thr) + L-threonine + ATP = L-threonyl-tRNA(Thr) + AMP + diphosphate + H(+)</text>
        <dbReference type="Rhea" id="RHEA:24624"/>
        <dbReference type="Rhea" id="RHEA-COMP:9670"/>
        <dbReference type="Rhea" id="RHEA-COMP:9704"/>
        <dbReference type="ChEBI" id="CHEBI:15378"/>
        <dbReference type="ChEBI" id="CHEBI:30616"/>
        <dbReference type="ChEBI" id="CHEBI:33019"/>
        <dbReference type="ChEBI" id="CHEBI:57926"/>
        <dbReference type="ChEBI" id="CHEBI:78442"/>
        <dbReference type="ChEBI" id="CHEBI:78534"/>
        <dbReference type="ChEBI" id="CHEBI:456215"/>
        <dbReference type="EC" id="6.1.1.3"/>
    </reaction>
</comment>
<dbReference type="Pfam" id="PF07973">
    <property type="entry name" value="tRNA_SAD"/>
    <property type="match status" value="1"/>
</dbReference>
<dbReference type="OrthoDB" id="9802304at2"/>
<dbReference type="InterPro" id="IPR002314">
    <property type="entry name" value="aa-tRNA-synt_IIb"/>
</dbReference>
<comment type="similarity">
    <text evidence="1 13">Belongs to the class-II aminoacyl-tRNA synthetase family.</text>
</comment>
<dbReference type="CDD" id="cd00860">
    <property type="entry name" value="ThrRS_anticodon"/>
    <property type="match status" value="1"/>
</dbReference>
<evidence type="ECO:0000256" key="8">
    <source>
        <dbReference type="ARBA" id="ARBA00022840"/>
    </source>
</evidence>
<dbReference type="FunFam" id="3.30.930.10:FF:000002">
    <property type="entry name" value="Threonine--tRNA ligase"/>
    <property type="match status" value="1"/>
</dbReference>
<evidence type="ECO:0000256" key="13">
    <source>
        <dbReference type="HAMAP-Rule" id="MF_00184"/>
    </source>
</evidence>
<dbReference type="CDD" id="cd00771">
    <property type="entry name" value="ThrRS_core"/>
    <property type="match status" value="1"/>
</dbReference>
<dbReference type="InterPro" id="IPR002320">
    <property type="entry name" value="Thr-tRNA-ligase_IIa"/>
</dbReference>
<dbReference type="Proteomes" id="UP000239425">
    <property type="component" value="Unassembled WGS sequence"/>
</dbReference>
<comment type="subcellular location">
    <subcellularLocation>
        <location evidence="13">Cytoplasm</location>
    </subcellularLocation>
</comment>
<name>A0A2S5RHY3_9PROT</name>
<dbReference type="Pfam" id="PF03129">
    <property type="entry name" value="HGTP_anticodon"/>
    <property type="match status" value="1"/>
</dbReference>
<dbReference type="InterPro" id="IPR036621">
    <property type="entry name" value="Anticodon-bd_dom_sf"/>
</dbReference>
<dbReference type="PANTHER" id="PTHR11451:SF44">
    <property type="entry name" value="THREONINE--TRNA LIGASE, CHLOROPLASTIC_MITOCHONDRIAL 2"/>
    <property type="match status" value="1"/>
</dbReference>
<dbReference type="InterPro" id="IPR018163">
    <property type="entry name" value="Thr/Ala-tRNA-synth_IIc_edit"/>
</dbReference>
<keyword evidence="4 13" id="KW-0436">Ligase</keyword>
<comment type="caution">
    <text evidence="15">The sequence shown here is derived from an EMBL/GenBank/DDBJ whole genome shotgun (WGS) entry which is preliminary data.</text>
</comment>
<dbReference type="GO" id="GO:0000049">
    <property type="term" value="F:tRNA binding"/>
    <property type="evidence" value="ECO:0007669"/>
    <property type="project" value="UniProtKB-KW"/>
</dbReference>
<keyword evidence="2 13" id="KW-0963">Cytoplasm</keyword>
<dbReference type="SUPFAM" id="SSF55186">
    <property type="entry name" value="ThrRS/AlaRS common domain"/>
    <property type="match status" value="1"/>
</dbReference>
<gene>
    <name evidence="13" type="primary">thrS</name>
    <name evidence="15" type="ORF">HCUR_00073</name>
</gene>
<evidence type="ECO:0000256" key="3">
    <source>
        <dbReference type="ARBA" id="ARBA00022555"/>
    </source>
</evidence>
<evidence type="ECO:0000256" key="2">
    <source>
        <dbReference type="ARBA" id="ARBA00022490"/>
    </source>
</evidence>
<dbReference type="EC" id="6.1.1.3" evidence="13"/>
<comment type="cofactor">
    <cofactor evidence="13">
        <name>Zn(2+)</name>
        <dbReference type="ChEBI" id="CHEBI:29105"/>
    </cofactor>
    <text evidence="13">Binds 1 zinc ion per subunit.</text>
</comment>
<dbReference type="GO" id="GO:0046872">
    <property type="term" value="F:metal ion binding"/>
    <property type="evidence" value="ECO:0007669"/>
    <property type="project" value="UniProtKB-KW"/>
</dbReference>
<feature type="domain" description="Aminoacyl-transfer RNA synthetases class-II family profile" evidence="14">
    <location>
        <begin position="255"/>
        <end position="511"/>
    </location>
</feature>
<dbReference type="Pfam" id="PF00587">
    <property type="entry name" value="tRNA-synt_2b"/>
    <property type="match status" value="1"/>
</dbReference>
<evidence type="ECO:0000313" key="16">
    <source>
        <dbReference type="Proteomes" id="UP000239425"/>
    </source>
</evidence>
<evidence type="ECO:0000256" key="10">
    <source>
        <dbReference type="ARBA" id="ARBA00022917"/>
    </source>
</evidence>
<dbReference type="FunFam" id="3.30.54.20:FF:000002">
    <property type="entry name" value="Threonine--tRNA ligase"/>
    <property type="match status" value="1"/>
</dbReference>
<keyword evidence="6 13" id="KW-0547">Nucleotide-binding</keyword>
<reference evidence="15 16" key="1">
    <citation type="submission" date="2017-11" db="EMBL/GenBank/DDBJ databases">
        <title>Comparative genomic analysis of Holospora spp., intranuclear symbionts of paramecia.</title>
        <authorList>
            <person name="Garushyants S.K."/>
            <person name="Beliavskaya A."/>
            <person name="Malko D.B."/>
            <person name="Logacheva M.D."/>
            <person name="Rautian M.S."/>
            <person name="Gelfand M.S."/>
        </authorList>
    </citation>
    <scope>NUCLEOTIDE SEQUENCE [LARGE SCALE GENOMIC DNA]</scope>
    <source>
        <strain evidence="16">02AZ16</strain>
    </source>
</reference>
<evidence type="ECO:0000256" key="9">
    <source>
        <dbReference type="ARBA" id="ARBA00022884"/>
    </source>
</evidence>
<dbReference type="PROSITE" id="PS50862">
    <property type="entry name" value="AA_TRNA_LIGASE_II"/>
    <property type="match status" value="1"/>
</dbReference>
<evidence type="ECO:0000259" key="14">
    <source>
        <dbReference type="PROSITE" id="PS50862"/>
    </source>
</evidence>
<accession>A0A2S5RHY3</accession>
<dbReference type="InterPro" id="IPR006195">
    <property type="entry name" value="aa-tRNA-synth_II"/>
</dbReference>
<evidence type="ECO:0000256" key="4">
    <source>
        <dbReference type="ARBA" id="ARBA00022598"/>
    </source>
</evidence>
<keyword evidence="3 13" id="KW-0820">tRNA-binding</keyword>
<keyword evidence="10 13" id="KW-0648">Protein biosynthesis</keyword>
<dbReference type="FunFam" id="3.30.980.10:FF:000005">
    <property type="entry name" value="Threonyl-tRNA synthetase, mitochondrial"/>
    <property type="match status" value="1"/>
</dbReference>
<feature type="binding site" evidence="13">
    <location>
        <position position="362"/>
    </location>
    <ligand>
        <name>Zn(2+)</name>
        <dbReference type="ChEBI" id="CHEBI:29105"/>
        <note>catalytic</note>
    </ligand>
</feature>
<dbReference type="InterPro" id="IPR045864">
    <property type="entry name" value="aa-tRNA-synth_II/BPL/LPL"/>
</dbReference>
<dbReference type="InterPro" id="IPR047246">
    <property type="entry name" value="ThrRS_anticodon"/>
</dbReference>
<dbReference type="PRINTS" id="PR01047">
    <property type="entry name" value="TRNASYNTHTHR"/>
</dbReference>
<dbReference type="HAMAP" id="MF_00184">
    <property type="entry name" value="Thr_tRNA_synth"/>
    <property type="match status" value="1"/>
</dbReference>
<keyword evidence="11 13" id="KW-0030">Aminoacyl-tRNA synthetase</keyword>
<feature type="binding site" evidence="13">
    <location>
        <position position="311"/>
    </location>
    <ligand>
        <name>Zn(2+)</name>
        <dbReference type="ChEBI" id="CHEBI:29105"/>
        <note>catalytic</note>
    </ligand>
</feature>
<organism evidence="15 16">
    <name type="scientific">Holospora curviuscula</name>
    <dbReference type="NCBI Taxonomy" id="1082868"/>
    <lineage>
        <taxon>Bacteria</taxon>
        <taxon>Pseudomonadati</taxon>
        <taxon>Pseudomonadota</taxon>
        <taxon>Alphaproteobacteria</taxon>
        <taxon>Holosporales</taxon>
        <taxon>Holosporaceae</taxon>
        <taxon>Holospora</taxon>
    </lineage>
</organism>
<dbReference type="PANTHER" id="PTHR11451">
    <property type="entry name" value="THREONINE-TRNA LIGASE"/>
    <property type="match status" value="1"/>
</dbReference>
<sequence length="613" mass="70297">MHESVGTNGRVDLDMRYVACQVGTMLVDLTLHQEGALVERWHPKGLEVLRHTAAHVLAQAVKRLYPDTQVTIGPVIEEGFYYDFLTDRSFQPSDLLRIEAEMHQIVSENLPIQRSEWSEAQAISYFLNRNEPFKAQIIRDLPKEGALFIYTQGEFIDLCRGPHCPSTGYLKDAFKLLRVSGAYWRGDAKGQPLQRIYGTAWAEKKDLEAYLYRIEEAEKRDHRKIGKAMDLYHFQDLAPGCIFWHPYGWRLHLLLQEYIRERLGGDYREVNTPQLVSRSLWQASGHWDQYHENMFVLGDLGNEFALKPMNCPCHVQIFNQGTKSYKELPLRFSEFGSCHRNEPSGALSGLMRARNFVQDDAHIFCTPEQISSETQKFCHLLHSVYSDLGFHDVLVRFATRPEKRLGDDTLWDQAEESLKEGAEKSHLNYTLHPGEGAFYGPKLEFTLKDSLGRLWQCGTLQVDFVLPGRLGAFYVDSGGKQKPTVMLHRAILGSFERFMGIMLEHYSGKLPLWLAPVQLVICSISEKAENYSLQVLERFKNAGFRVELDCRNEKISNKIRHHSLRKVGCIGILGLKEASQDSVNLRIGQNEEVMTISDAIDRLKEVIFKKSIL</sequence>
<dbReference type="Gene3D" id="3.30.930.10">
    <property type="entry name" value="Bira Bifunctional Protein, Domain 2"/>
    <property type="match status" value="1"/>
</dbReference>
<evidence type="ECO:0000256" key="6">
    <source>
        <dbReference type="ARBA" id="ARBA00022741"/>
    </source>
</evidence>
<dbReference type="GO" id="GO:0005737">
    <property type="term" value="C:cytoplasm"/>
    <property type="evidence" value="ECO:0007669"/>
    <property type="project" value="UniProtKB-SubCell"/>
</dbReference>
<keyword evidence="16" id="KW-1185">Reference proteome</keyword>
<evidence type="ECO:0000256" key="5">
    <source>
        <dbReference type="ARBA" id="ARBA00022723"/>
    </source>
</evidence>
<evidence type="ECO:0000256" key="12">
    <source>
        <dbReference type="ARBA" id="ARBA00049515"/>
    </source>
</evidence>
<dbReference type="AlphaFoldDB" id="A0A2S5RHY3"/>
<dbReference type="Gene3D" id="3.30.980.10">
    <property type="entry name" value="Threonyl-trna Synthetase, Chain A, domain 2"/>
    <property type="match status" value="1"/>
</dbReference>
<dbReference type="GO" id="GO:0005524">
    <property type="term" value="F:ATP binding"/>
    <property type="evidence" value="ECO:0007669"/>
    <property type="project" value="UniProtKB-UniRule"/>
</dbReference>
<evidence type="ECO:0000256" key="1">
    <source>
        <dbReference type="ARBA" id="ARBA00008226"/>
    </source>
</evidence>
<dbReference type="SUPFAM" id="SSF55681">
    <property type="entry name" value="Class II aaRS and biotin synthetases"/>
    <property type="match status" value="1"/>
</dbReference>
<comment type="subunit">
    <text evidence="13">Homodimer.</text>
</comment>
<dbReference type="Gene3D" id="3.30.54.20">
    <property type="match status" value="1"/>
</dbReference>
<evidence type="ECO:0000256" key="11">
    <source>
        <dbReference type="ARBA" id="ARBA00023146"/>
    </source>
</evidence>
<evidence type="ECO:0000256" key="7">
    <source>
        <dbReference type="ARBA" id="ARBA00022833"/>
    </source>
</evidence>
<dbReference type="RefSeq" id="WP_104206269.1">
    <property type="nucleotide sequence ID" value="NZ_PHHC01000013.1"/>
</dbReference>
<keyword evidence="9 13" id="KW-0694">RNA-binding</keyword>
<dbReference type="SMART" id="SM00863">
    <property type="entry name" value="tRNA_SAD"/>
    <property type="match status" value="1"/>
</dbReference>
<dbReference type="GO" id="GO:0004829">
    <property type="term" value="F:threonine-tRNA ligase activity"/>
    <property type="evidence" value="ECO:0007669"/>
    <property type="project" value="UniProtKB-UniRule"/>
</dbReference>